<organism evidence="3 4">
    <name type="scientific">Phormidesmis priestleyi</name>
    <dbReference type="NCBI Taxonomy" id="268141"/>
    <lineage>
        <taxon>Bacteria</taxon>
        <taxon>Bacillati</taxon>
        <taxon>Cyanobacteriota</taxon>
        <taxon>Cyanophyceae</taxon>
        <taxon>Leptolyngbyales</taxon>
        <taxon>Leptolyngbyaceae</taxon>
        <taxon>Phormidesmis</taxon>
    </lineage>
</organism>
<evidence type="ECO:0000313" key="3">
    <source>
        <dbReference type="EMBL" id="PZO55534.1"/>
    </source>
</evidence>
<name>A0A2W4XEW9_9CYAN</name>
<feature type="region of interest" description="Disordered" evidence="1">
    <location>
        <begin position="1"/>
        <end position="38"/>
    </location>
</feature>
<keyword evidence="2" id="KW-1133">Transmembrane helix</keyword>
<dbReference type="AlphaFoldDB" id="A0A2W4XEW9"/>
<protein>
    <submittedName>
        <fullName evidence="3">Uncharacterized protein</fullName>
    </submittedName>
</protein>
<dbReference type="EMBL" id="QBMP01000092">
    <property type="protein sequence ID" value="PZO55534.1"/>
    <property type="molecule type" value="Genomic_DNA"/>
</dbReference>
<keyword evidence="2" id="KW-0812">Transmembrane</keyword>
<reference evidence="4" key="1">
    <citation type="submission" date="2018-04" db="EMBL/GenBank/DDBJ databases">
        <authorList>
            <person name="Cornet L."/>
        </authorList>
    </citation>
    <scope>NUCLEOTIDE SEQUENCE [LARGE SCALE GENOMIC DNA]</scope>
</reference>
<evidence type="ECO:0000256" key="1">
    <source>
        <dbReference type="SAM" id="MobiDB-lite"/>
    </source>
</evidence>
<keyword evidence="2" id="KW-0472">Membrane</keyword>
<proteinExistence type="predicted"/>
<dbReference type="Proteomes" id="UP000249794">
    <property type="component" value="Unassembled WGS sequence"/>
</dbReference>
<feature type="compositionally biased region" description="Low complexity" evidence="1">
    <location>
        <begin position="1"/>
        <end position="29"/>
    </location>
</feature>
<feature type="transmembrane region" description="Helical" evidence="2">
    <location>
        <begin position="44"/>
        <end position="66"/>
    </location>
</feature>
<comment type="caution">
    <text evidence="3">The sequence shown here is derived from an EMBL/GenBank/DDBJ whole genome shotgun (WGS) entry which is preliminary data.</text>
</comment>
<evidence type="ECO:0000313" key="4">
    <source>
        <dbReference type="Proteomes" id="UP000249794"/>
    </source>
</evidence>
<sequence>MMPSEISQSVSSAQSSASTGSSTGISTNASKRKSRKQGREHSQLTLWSVAALFFLLGAAASGLVIWQLHKLYRATVAPLVTVEGTLQAKYGYQVGDKAQPAPDGYFVESSGMGRVYLTGQPLNAYVGQPIQAQGSVAGICGPKSVPCFPLVEVREVGLAAEGQ</sequence>
<accession>A0A2W4XEW9</accession>
<reference evidence="3 4" key="2">
    <citation type="submission" date="2018-06" db="EMBL/GenBank/DDBJ databases">
        <title>Metagenomic assembly of (sub)arctic Cyanobacteria and their associated microbiome from non-axenic cultures.</title>
        <authorList>
            <person name="Baurain D."/>
        </authorList>
    </citation>
    <scope>NUCLEOTIDE SEQUENCE [LARGE SCALE GENOMIC DNA]</scope>
    <source>
        <strain evidence="3">ULC027bin1</strain>
    </source>
</reference>
<gene>
    <name evidence="3" type="ORF">DCF15_10295</name>
</gene>
<evidence type="ECO:0000256" key="2">
    <source>
        <dbReference type="SAM" id="Phobius"/>
    </source>
</evidence>